<evidence type="ECO:0000256" key="4">
    <source>
        <dbReference type="ARBA" id="ARBA00022723"/>
    </source>
</evidence>
<dbReference type="EMBL" id="CP000816">
    <property type="protein sequence ID" value="ABU82284.1"/>
    <property type="molecule type" value="Genomic_DNA"/>
</dbReference>
<dbReference type="PIRSF" id="PIRSF037420">
    <property type="entry name" value="PQQ_syn_pqqE"/>
    <property type="match status" value="1"/>
</dbReference>
<keyword evidence="2" id="KW-0004">4Fe-4S</keyword>
<dbReference type="PROSITE" id="PS51918">
    <property type="entry name" value="RADICAL_SAM"/>
    <property type="match status" value="1"/>
</dbReference>
<dbReference type="GeneID" id="5562180"/>
<dbReference type="STRING" id="453591.Igni_1107"/>
<dbReference type="KEGG" id="iho:Igni_1107"/>
<accession>A8ABI2</accession>
<dbReference type="SUPFAM" id="SSF102114">
    <property type="entry name" value="Radical SAM enzymes"/>
    <property type="match status" value="1"/>
</dbReference>
<name>A8ABI2_IGNH4</name>
<dbReference type="InterPro" id="IPR017200">
    <property type="entry name" value="PqqE-like"/>
</dbReference>
<dbReference type="InterPro" id="IPR007197">
    <property type="entry name" value="rSAM"/>
</dbReference>
<evidence type="ECO:0000256" key="3">
    <source>
        <dbReference type="ARBA" id="ARBA00022691"/>
    </source>
</evidence>
<dbReference type="SMART" id="SM00729">
    <property type="entry name" value="Elp3"/>
    <property type="match status" value="1"/>
</dbReference>
<dbReference type="RefSeq" id="WP_012123248.1">
    <property type="nucleotide sequence ID" value="NC_009776.1"/>
</dbReference>
<dbReference type="Gene3D" id="3.20.20.70">
    <property type="entry name" value="Aldolase class I"/>
    <property type="match status" value="1"/>
</dbReference>
<dbReference type="PANTHER" id="PTHR11228">
    <property type="entry name" value="RADICAL SAM DOMAIN PROTEIN"/>
    <property type="match status" value="1"/>
</dbReference>
<dbReference type="SFLD" id="SFLDS00029">
    <property type="entry name" value="Radical_SAM"/>
    <property type="match status" value="1"/>
</dbReference>
<evidence type="ECO:0000256" key="1">
    <source>
        <dbReference type="ARBA" id="ARBA00001966"/>
    </source>
</evidence>
<dbReference type="GO" id="GO:0051539">
    <property type="term" value="F:4 iron, 4 sulfur cluster binding"/>
    <property type="evidence" value="ECO:0007669"/>
    <property type="project" value="UniProtKB-KW"/>
</dbReference>
<reference evidence="8 9" key="1">
    <citation type="journal article" date="2008" name="Genome Biol.">
        <title>A genomic analysis of the archaeal system Ignicoccus hospitalis-Nanoarchaeum equitans.</title>
        <authorList>
            <person name="Podar M."/>
            <person name="Anderson I."/>
            <person name="Makarova K.S."/>
            <person name="Elkins J.G."/>
            <person name="Ivanova N."/>
            <person name="Wall M.A."/>
            <person name="Lykidis A."/>
            <person name="Mavromatis K."/>
            <person name="Sun H."/>
            <person name="Hudson M.E."/>
            <person name="Chen W."/>
            <person name="Deciu C."/>
            <person name="Hutchison D."/>
            <person name="Eads J.R."/>
            <person name="Anderson A."/>
            <person name="Fernandes F."/>
            <person name="Szeto E."/>
            <person name="Lapidus A."/>
            <person name="Kyrpides N.C."/>
            <person name="Saier M.H.Jr."/>
            <person name="Richardson P.M."/>
            <person name="Rachel R."/>
            <person name="Huber H."/>
            <person name="Eisen J.A."/>
            <person name="Koonin E.V."/>
            <person name="Keller M."/>
            <person name="Stetter K.O."/>
        </authorList>
    </citation>
    <scope>NUCLEOTIDE SEQUENCE [LARGE SCALE GENOMIC DNA]</scope>
    <source>
        <strain evidence="9">KIN4/I / DSM 18386 / JCM 14125</strain>
    </source>
</reference>
<dbReference type="OrthoDB" id="5620at2157"/>
<proteinExistence type="predicted"/>
<dbReference type="InterPro" id="IPR013785">
    <property type="entry name" value="Aldolase_TIM"/>
</dbReference>
<dbReference type="HOGENOM" id="CLU_009273_4_1_2"/>
<dbReference type="SFLD" id="SFLDG01386">
    <property type="entry name" value="main_SPASM_domain-containing"/>
    <property type="match status" value="1"/>
</dbReference>
<dbReference type="AlphaFoldDB" id="A8ABI2"/>
<keyword evidence="6" id="KW-0411">Iron-sulfur</keyword>
<evidence type="ECO:0000313" key="9">
    <source>
        <dbReference type="Proteomes" id="UP000000262"/>
    </source>
</evidence>
<dbReference type="SFLD" id="SFLDG01067">
    <property type="entry name" value="SPASM/twitch_domain_containing"/>
    <property type="match status" value="1"/>
</dbReference>
<dbReference type="PANTHER" id="PTHR11228:SF7">
    <property type="entry name" value="PQQA PEPTIDE CYCLASE"/>
    <property type="match status" value="1"/>
</dbReference>
<dbReference type="CDD" id="cd01335">
    <property type="entry name" value="Radical_SAM"/>
    <property type="match status" value="1"/>
</dbReference>
<evidence type="ECO:0000256" key="2">
    <source>
        <dbReference type="ARBA" id="ARBA00022485"/>
    </source>
</evidence>
<dbReference type="GO" id="GO:0046872">
    <property type="term" value="F:metal ion binding"/>
    <property type="evidence" value="ECO:0007669"/>
    <property type="project" value="UniProtKB-KW"/>
</dbReference>
<keyword evidence="9" id="KW-1185">Reference proteome</keyword>
<keyword evidence="5" id="KW-0408">Iron</keyword>
<dbReference type="GO" id="GO:0003824">
    <property type="term" value="F:catalytic activity"/>
    <property type="evidence" value="ECO:0007669"/>
    <property type="project" value="InterPro"/>
</dbReference>
<dbReference type="Proteomes" id="UP000000262">
    <property type="component" value="Chromosome"/>
</dbReference>
<gene>
    <name evidence="8" type="ordered locus">Igni_1107</name>
</gene>
<dbReference type="PhylomeDB" id="A8ABI2"/>
<dbReference type="eggNOG" id="arCOG00938">
    <property type="taxonomic scope" value="Archaea"/>
</dbReference>
<dbReference type="InterPro" id="IPR006638">
    <property type="entry name" value="Elp3/MiaA/NifB-like_rSAM"/>
</dbReference>
<evidence type="ECO:0000256" key="5">
    <source>
        <dbReference type="ARBA" id="ARBA00023004"/>
    </source>
</evidence>
<comment type="cofactor">
    <cofactor evidence="1">
        <name>[4Fe-4S] cluster</name>
        <dbReference type="ChEBI" id="CHEBI:49883"/>
    </cofactor>
</comment>
<dbReference type="InterPro" id="IPR050377">
    <property type="entry name" value="Radical_SAM_PqqE_MftC-like"/>
</dbReference>
<feature type="domain" description="Radical SAM core" evidence="7">
    <location>
        <begin position="1"/>
        <end position="220"/>
    </location>
</feature>
<keyword evidence="4" id="KW-0479">Metal-binding</keyword>
<protein>
    <submittedName>
        <fullName evidence="8">Radical SAM domain protein</fullName>
    </submittedName>
</protein>
<keyword evidence="3" id="KW-0949">S-adenosyl-L-methionine</keyword>
<evidence type="ECO:0000259" key="7">
    <source>
        <dbReference type="PROSITE" id="PS51918"/>
    </source>
</evidence>
<evidence type="ECO:0000256" key="6">
    <source>
        <dbReference type="ARBA" id="ARBA00023014"/>
    </source>
</evidence>
<dbReference type="InterPro" id="IPR058240">
    <property type="entry name" value="rSAM_sf"/>
</dbReference>
<evidence type="ECO:0000313" key="8">
    <source>
        <dbReference type="EMBL" id="ABU82284.1"/>
    </source>
</evidence>
<sequence>MKLRSIIWILTGKCNLDCKHCYAKRFLDPSKWGPEVGREEVERVMREALDLGLEWTNFSGGELLFFKPWVLEVLADLSQRGADVSLVTNGMFVTKERARYMAENGIFAYVSLDGDKESHEFLRGKGTWEATLRGINNLREAGAEFALVMAVGKHNYSKVGEFVRTARALGASHVAIIPIMPFGNALKNGVYVGRDEFVAALKLFEEALEENEMRGSVWCAPWAKYVVKSKRVSAGNCRKASGMDIGPDGWTMLCDVLDFKINDVKGRPLEEVWEEYLRHPLVRRVSSPPPGGCECPYYKNCMGGCFARALASGAGFEGDPLCPLRRAPAS</sequence>
<dbReference type="Pfam" id="PF04055">
    <property type="entry name" value="Radical_SAM"/>
    <property type="match status" value="1"/>
</dbReference>
<organism evidence="8 9">
    <name type="scientific">Ignicoccus hospitalis (strain KIN4/I / DSM 18386 / JCM 14125)</name>
    <dbReference type="NCBI Taxonomy" id="453591"/>
    <lineage>
        <taxon>Archaea</taxon>
        <taxon>Thermoproteota</taxon>
        <taxon>Thermoprotei</taxon>
        <taxon>Desulfurococcales</taxon>
        <taxon>Desulfurococcaceae</taxon>
        <taxon>Ignicoccus</taxon>
    </lineage>
</organism>